<feature type="region of interest" description="Disordered" evidence="1">
    <location>
        <begin position="27"/>
        <end position="52"/>
    </location>
</feature>
<organism evidence="3 4">
    <name type="scientific">Pontibacter indicus</name>
    <dbReference type="NCBI Taxonomy" id="1317125"/>
    <lineage>
        <taxon>Bacteria</taxon>
        <taxon>Pseudomonadati</taxon>
        <taxon>Bacteroidota</taxon>
        <taxon>Cytophagia</taxon>
        <taxon>Cytophagales</taxon>
        <taxon>Hymenobacteraceae</taxon>
        <taxon>Pontibacter</taxon>
    </lineage>
</organism>
<dbReference type="STRING" id="1317125.SAMN05444128_3201"/>
<dbReference type="OrthoDB" id="978892at2"/>
<sequence length="210" mass="22423">MLKNILYAILLGVGMAACLSDQANSDEAASNTASPTESSPMSDPMEADASPAVTDPADLVLAKGQAGHVRIGMPIEEMRSQVPAGQQIRDTTLQLEGQQYTAYVISSPESEGGVLVEQVCEPNCQVWRISIRSPDYRTAQGIGVGSKYSEVAQHFPITYTSLGEAGFVAVSETHGMSFILDTKQLDQSLLHQLKPGQVPANTLVQGILIY</sequence>
<feature type="compositionally biased region" description="Polar residues" evidence="1">
    <location>
        <begin position="27"/>
        <end position="41"/>
    </location>
</feature>
<evidence type="ECO:0000313" key="3">
    <source>
        <dbReference type="EMBL" id="SIT93769.1"/>
    </source>
</evidence>
<dbReference type="Proteomes" id="UP000187181">
    <property type="component" value="Unassembled WGS sequence"/>
</dbReference>
<name>A0A1R3XPC0_9BACT</name>
<protein>
    <recommendedName>
        <fullName evidence="5">Lipoprotein</fullName>
    </recommendedName>
</protein>
<gene>
    <name evidence="3" type="ORF">SAMN05444128_3201</name>
</gene>
<evidence type="ECO:0000313" key="4">
    <source>
        <dbReference type="Proteomes" id="UP000187181"/>
    </source>
</evidence>
<dbReference type="AlphaFoldDB" id="A0A1R3XPC0"/>
<dbReference type="EMBL" id="FTPP01000003">
    <property type="protein sequence ID" value="SIT93769.1"/>
    <property type="molecule type" value="Genomic_DNA"/>
</dbReference>
<evidence type="ECO:0008006" key="5">
    <source>
        <dbReference type="Google" id="ProtNLM"/>
    </source>
</evidence>
<accession>A0A1R3XPC0</accession>
<keyword evidence="4" id="KW-1185">Reference proteome</keyword>
<dbReference type="PROSITE" id="PS51257">
    <property type="entry name" value="PROKAR_LIPOPROTEIN"/>
    <property type="match status" value="1"/>
</dbReference>
<dbReference type="RefSeq" id="WP_076670896.1">
    <property type="nucleotide sequence ID" value="NZ_FTPP01000003.1"/>
</dbReference>
<proteinExistence type="predicted"/>
<feature type="chain" id="PRO_5012232825" description="Lipoprotein" evidence="2">
    <location>
        <begin position="24"/>
        <end position="210"/>
    </location>
</feature>
<feature type="signal peptide" evidence="2">
    <location>
        <begin position="1"/>
        <end position="23"/>
    </location>
</feature>
<evidence type="ECO:0000256" key="1">
    <source>
        <dbReference type="SAM" id="MobiDB-lite"/>
    </source>
</evidence>
<reference evidence="4" key="1">
    <citation type="submission" date="2017-01" db="EMBL/GenBank/DDBJ databases">
        <authorList>
            <person name="Varghese N."/>
            <person name="Submissions S."/>
        </authorList>
    </citation>
    <scope>NUCLEOTIDE SEQUENCE [LARGE SCALE GENOMIC DNA]</scope>
    <source>
        <strain evidence="4">LP100</strain>
    </source>
</reference>
<keyword evidence="2" id="KW-0732">Signal</keyword>
<evidence type="ECO:0000256" key="2">
    <source>
        <dbReference type="SAM" id="SignalP"/>
    </source>
</evidence>